<dbReference type="Gene3D" id="3.40.50.620">
    <property type="entry name" value="HUPs"/>
    <property type="match status" value="1"/>
</dbReference>
<dbReference type="GO" id="GO:0004105">
    <property type="term" value="F:choline-phosphate cytidylyltransferase activity"/>
    <property type="evidence" value="ECO:0007669"/>
    <property type="project" value="InterPro"/>
</dbReference>
<dbReference type="EMBL" id="JAVYJV010000004">
    <property type="protein sequence ID" value="KAK4373128.1"/>
    <property type="molecule type" value="Genomic_DNA"/>
</dbReference>
<dbReference type="InterPro" id="IPR045049">
    <property type="entry name" value="Pcy1-like"/>
</dbReference>
<proteinExistence type="predicted"/>
<feature type="compositionally biased region" description="Basic and acidic residues" evidence="1">
    <location>
        <begin position="80"/>
        <end position="89"/>
    </location>
</feature>
<accession>A0AAE1SP81</accession>
<dbReference type="GO" id="GO:0031210">
    <property type="term" value="F:phosphatidylcholine binding"/>
    <property type="evidence" value="ECO:0007669"/>
    <property type="project" value="TreeGrafter"/>
</dbReference>
<feature type="region of interest" description="Disordered" evidence="1">
    <location>
        <begin position="1"/>
        <end position="21"/>
    </location>
</feature>
<dbReference type="PANTHER" id="PTHR10739:SF56">
    <property type="entry name" value="CHOLINE-PHOSPHATE CYTIDYLYLTRANSFERASE 1"/>
    <property type="match status" value="1"/>
</dbReference>
<evidence type="ECO:0000313" key="3">
    <source>
        <dbReference type="Proteomes" id="UP001291623"/>
    </source>
</evidence>
<evidence type="ECO:0000256" key="1">
    <source>
        <dbReference type="SAM" id="MobiDB-lite"/>
    </source>
</evidence>
<gene>
    <name evidence="2" type="ORF">RND71_008512</name>
</gene>
<comment type="caution">
    <text evidence="2">The sequence shown here is derived from an EMBL/GenBank/DDBJ whole genome shotgun (WGS) entry which is preliminary data.</text>
</comment>
<evidence type="ECO:0000313" key="2">
    <source>
        <dbReference type="EMBL" id="KAK4373128.1"/>
    </source>
</evidence>
<name>A0AAE1SP81_9SOLA</name>
<feature type="region of interest" description="Disordered" evidence="1">
    <location>
        <begin position="70"/>
        <end position="125"/>
    </location>
</feature>
<protein>
    <submittedName>
        <fullName evidence="2">Uncharacterized protein</fullName>
    </submittedName>
</protein>
<dbReference type="AlphaFoldDB" id="A0AAE1SP81"/>
<feature type="compositionally biased region" description="Acidic residues" evidence="1">
    <location>
        <begin position="90"/>
        <end position="117"/>
    </location>
</feature>
<dbReference type="InterPro" id="IPR014729">
    <property type="entry name" value="Rossmann-like_a/b/a_fold"/>
</dbReference>
<keyword evidence="3" id="KW-1185">Reference proteome</keyword>
<sequence>MKTLRRVWNADQPERTDRRRGWKGVKAVGRFKETKRTNGISTSDVIMRIVKDYNQYVMRNLGTAIRDQIQERSGGQQSRDLLENGNKNDTDDDEKEDEYYYVEEDEEEEYFENDEQYIEDRKISS</sequence>
<reference evidence="2" key="1">
    <citation type="submission" date="2023-12" db="EMBL/GenBank/DDBJ databases">
        <title>Genome assembly of Anisodus tanguticus.</title>
        <authorList>
            <person name="Wang Y.-J."/>
        </authorList>
    </citation>
    <scope>NUCLEOTIDE SEQUENCE</scope>
    <source>
        <strain evidence="2">KB-2021</strain>
        <tissue evidence="2">Leaf</tissue>
    </source>
</reference>
<dbReference type="PANTHER" id="PTHR10739">
    <property type="entry name" value="CYTIDYLYLTRANSFERASE"/>
    <property type="match status" value="1"/>
</dbReference>
<dbReference type="Proteomes" id="UP001291623">
    <property type="component" value="Unassembled WGS sequence"/>
</dbReference>
<organism evidence="2 3">
    <name type="scientific">Anisodus tanguticus</name>
    <dbReference type="NCBI Taxonomy" id="243964"/>
    <lineage>
        <taxon>Eukaryota</taxon>
        <taxon>Viridiplantae</taxon>
        <taxon>Streptophyta</taxon>
        <taxon>Embryophyta</taxon>
        <taxon>Tracheophyta</taxon>
        <taxon>Spermatophyta</taxon>
        <taxon>Magnoliopsida</taxon>
        <taxon>eudicotyledons</taxon>
        <taxon>Gunneridae</taxon>
        <taxon>Pentapetalae</taxon>
        <taxon>asterids</taxon>
        <taxon>lamiids</taxon>
        <taxon>Solanales</taxon>
        <taxon>Solanaceae</taxon>
        <taxon>Solanoideae</taxon>
        <taxon>Hyoscyameae</taxon>
        <taxon>Anisodus</taxon>
    </lineage>
</organism>